<dbReference type="Proteomes" id="UP000239203">
    <property type="component" value="Unassembled WGS sequence"/>
</dbReference>
<comment type="caution">
    <text evidence="2">The sequence shown here is derived from an EMBL/GenBank/DDBJ whole genome shotgun (WGS) entry which is preliminary data.</text>
</comment>
<dbReference type="InterPro" id="IPR002575">
    <property type="entry name" value="Aminoglycoside_PTrfase"/>
</dbReference>
<evidence type="ECO:0000313" key="2">
    <source>
        <dbReference type="EMBL" id="PPK63488.1"/>
    </source>
</evidence>
<dbReference type="SUPFAM" id="SSF56112">
    <property type="entry name" value="Protein kinase-like (PK-like)"/>
    <property type="match status" value="1"/>
</dbReference>
<proteinExistence type="predicted"/>
<evidence type="ECO:0000259" key="1">
    <source>
        <dbReference type="Pfam" id="PF01636"/>
    </source>
</evidence>
<reference evidence="2 3" key="1">
    <citation type="submission" date="2018-02" db="EMBL/GenBank/DDBJ databases">
        <title>Genomic Encyclopedia of Archaeal and Bacterial Type Strains, Phase II (KMG-II): from individual species to whole genera.</title>
        <authorList>
            <person name="Goeker M."/>
        </authorList>
    </citation>
    <scope>NUCLEOTIDE SEQUENCE [LARGE SCALE GENOMIC DNA]</scope>
    <source>
        <strain evidence="2 3">YU 961-1</strain>
    </source>
</reference>
<accession>A0A2S6GE25</accession>
<keyword evidence="2" id="KW-0808">Transferase</keyword>
<feature type="domain" description="Aminoglycoside phosphotransferase" evidence="1">
    <location>
        <begin position="57"/>
        <end position="158"/>
    </location>
</feature>
<name>A0A2S6GE25_9PSEU</name>
<gene>
    <name evidence="2" type="ORF">CLV40_12715</name>
</gene>
<dbReference type="EMBL" id="PTIX01000027">
    <property type="protein sequence ID" value="PPK63488.1"/>
    <property type="molecule type" value="Genomic_DNA"/>
</dbReference>
<protein>
    <submittedName>
        <fullName evidence="2">Phosphotransferase family enzyme</fullName>
    </submittedName>
</protein>
<keyword evidence="3" id="KW-1185">Reference proteome</keyword>
<evidence type="ECO:0000313" key="3">
    <source>
        <dbReference type="Proteomes" id="UP000239203"/>
    </source>
</evidence>
<dbReference type="GO" id="GO:0016740">
    <property type="term" value="F:transferase activity"/>
    <property type="evidence" value="ECO:0007669"/>
    <property type="project" value="UniProtKB-KW"/>
</dbReference>
<dbReference type="AlphaFoldDB" id="A0A2S6GE25"/>
<organism evidence="2 3">
    <name type="scientific">Actinokineospora auranticolor</name>
    <dbReference type="NCBI Taxonomy" id="155976"/>
    <lineage>
        <taxon>Bacteria</taxon>
        <taxon>Bacillati</taxon>
        <taxon>Actinomycetota</taxon>
        <taxon>Actinomycetes</taxon>
        <taxon>Pseudonocardiales</taxon>
        <taxon>Pseudonocardiaceae</taxon>
        <taxon>Actinokineospora</taxon>
    </lineage>
</organism>
<dbReference type="InterPro" id="IPR011009">
    <property type="entry name" value="Kinase-like_dom_sf"/>
</dbReference>
<sequence length="209" mass="23082">MWVGLEAAATICGVKKPEWFQGATWVDQGRDVVWRADEVELVTAPVVGAIEEARALPDSWWEELRASLTALGKHATERVGMSQKHLTRRITEVFGDVDTHVDEWATSHTDVHWGNLTTDGHLLDWEDWGAGPRGLDAACLWQASLTDKDLAERVRREFAGDMNTRSGKLAQLLQCANAVRVAAKRGESTPFSEAAQAAADDLLVELRPI</sequence>
<dbReference type="Pfam" id="PF01636">
    <property type="entry name" value="APH"/>
    <property type="match status" value="1"/>
</dbReference>